<dbReference type="Pfam" id="PF04738">
    <property type="entry name" value="Lant_dehydr_N"/>
    <property type="match status" value="1"/>
</dbReference>
<dbReference type="InterPro" id="IPR006827">
    <property type="entry name" value="Lant_deHydtase_N"/>
</dbReference>
<name>C0JRZ8_STRLU</name>
<feature type="compositionally biased region" description="Gly residues" evidence="1">
    <location>
        <begin position="697"/>
        <end position="711"/>
    </location>
</feature>
<dbReference type="EMBL" id="FJ436358">
    <property type="protein sequence ID" value="ACN80681.1"/>
    <property type="molecule type" value="Genomic_DNA"/>
</dbReference>
<evidence type="ECO:0000259" key="2">
    <source>
        <dbReference type="Pfam" id="PF04738"/>
    </source>
</evidence>
<evidence type="ECO:0000256" key="1">
    <source>
        <dbReference type="SAM" id="MobiDB-lite"/>
    </source>
</evidence>
<reference evidence="4 5" key="2">
    <citation type="journal article" date="2016" name="Genome Announc.">
        <title>Complete Genome Sequence of Thiostrepton-Producing Streptomyces laurentii ATCC 31255.</title>
        <authorList>
            <person name="Doi K."/>
            <person name="Fujino Y."/>
            <person name="Nagayoshi Y."/>
            <person name="Ohshima T."/>
            <person name="Ogata S."/>
        </authorList>
    </citation>
    <scope>NUCLEOTIDE SEQUENCE [LARGE SCALE GENOMIC DNA]</scope>
    <source>
        <strain evidence="4 5">ATCC 31255</strain>
    </source>
</reference>
<feature type="region of interest" description="Disordered" evidence="1">
    <location>
        <begin position="917"/>
        <end position="936"/>
    </location>
</feature>
<dbReference type="KEGG" id="slau:SLA_3859"/>
<dbReference type="AlphaFoldDB" id="C0JRZ8"/>
<evidence type="ECO:0000313" key="5">
    <source>
        <dbReference type="Proteomes" id="UP000217676"/>
    </source>
</evidence>
<gene>
    <name evidence="3" type="primary">tsrS</name>
    <name evidence="4" type="ORF">SLA_3859</name>
</gene>
<organism evidence="3">
    <name type="scientific">Streptomyces laurentii</name>
    <dbReference type="NCBI Taxonomy" id="39478"/>
    <lineage>
        <taxon>Bacteria</taxon>
        <taxon>Bacillati</taxon>
        <taxon>Actinomycetota</taxon>
        <taxon>Actinomycetes</taxon>
        <taxon>Kitasatosporales</taxon>
        <taxon>Streptomycetaceae</taxon>
        <taxon>Streptomyces</taxon>
    </lineage>
</organism>
<feature type="region of interest" description="Disordered" evidence="1">
    <location>
        <begin position="691"/>
        <end position="711"/>
    </location>
</feature>
<sequence length="936" mass="97480">MAVTSGPVHETAPVAADHVVPGPVVVRRRCRVPGSVLADLGSDRVWGAAAAWAYAEDAVQRTGTRLADQVGESVPTVRQEERRDLLRVRRAAFNSRPLPADSGAVLGGPAAALAEEYTRALTARDTNRHELDLALADLARTSGATVDALLRDPHLARSVELSVPGLLAAGPVGALDPAAAKKTRRRALTLLRLMQRAASKPTPFAGFATTHVLFENTAPAASDLPSRSHVRIDRAVIEWVRQWIAAGGHRSLRPERLWLTANPTAAVRQDASGTRVTWLLSRADGTERVLSAPCGAALAGTLARLREPVRLDTVAPGGTLPDGLARLVARGLLEIGPRLPSHGRRTLHAAADATAPAPDLDLDLDPDATEARQARQLHDALGVLRDAEDALAADPAHAGARRDAKDGIAAVATALGIGVRAGGGDRSAVGEDVVGVMGVRADDDVPRADGTGPFGPEVLADLGRVQRVVPLLGFELPFQLATALAFRRRFGTDPVPVLTAYAWFLDEGRRESDALLADCQAEELATVLALRHRLFDGLRAAADRNPGAPEAACDPGLLDAVAADLPDAVMDLSCAAWPVQLAGDRVVVNGVGTGYGRFAARVAAGLDPARLAVLRDWAATAATPHEHGVPVDIAASLGATVNERPLLLPAALGYPGRALECAPETPGARVDLSSCAVRVAGGRLLLFGGEGDDAPGTGPGPGAGAGAGTGTGTGRFAGRPLFPVPHNATLPTVAPGLYRWLSRLGPGSGATLALWDHVDALAAPRDPEAVRHYPRLTLGRLVLSRRTWKVPAAALPAEALPGAAGAGGTAREALAWYRWCARTGVPRRSFLRGTTLPDPWDVVRGLADRRPVDAARSTSGGAALRKPLYVDFSQPLCWPALAPAPGDTLTFTEPLPDPAGGTTAAAPGSRVTEYVLETSQPPRARATEGCAAATRP</sequence>
<proteinExistence type="predicted"/>
<evidence type="ECO:0000313" key="3">
    <source>
        <dbReference type="EMBL" id="ACN80681.1"/>
    </source>
</evidence>
<reference evidence="3" key="1">
    <citation type="journal article" date="2009" name="Chem. Biol.">
        <title>Thiopeptide biosynthesis featuring ribosomally synthesized precursor peptides and conserved posttranslational modifications.</title>
        <authorList>
            <person name="Liao R."/>
            <person name="Duan L."/>
            <person name="Lei C."/>
            <person name="Pan H."/>
            <person name="Ding Y."/>
            <person name="Zhang Q."/>
            <person name="Chen D."/>
            <person name="Shen B."/>
            <person name="Yu Y."/>
            <person name="Liu W."/>
        </authorList>
    </citation>
    <scope>NUCLEOTIDE SEQUENCE</scope>
    <source>
        <strain evidence="3">ATCC 31255</strain>
    </source>
</reference>
<dbReference type="Proteomes" id="UP000217676">
    <property type="component" value="Chromosome"/>
</dbReference>
<protein>
    <submittedName>
        <fullName evidence="3 4">TsrS</fullName>
    </submittedName>
</protein>
<keyword evidence="5" id="KW-1185">Reference proteome</keyword>
<dbReference type="EMBL" id="AP017424">
    <property type="protein sequence ID" value="BAU84761.1"/>
    <property type="molecule type" value="Genomic_DNA"/>
</dbReference>
<accession>C0JRZ8</accession>
<feature type="domain" description="Lantibiotic dehydratase N-terminal" evidence="2">
    <location>
        <begin position="718"/>
        <end position="831"/>
    </location>
</feature>
<evidence type="ECO:0000313" key="4">
    <source>
        <dbReference type="EMBL" id="BAU84761.1"/>
    </source>
</evidence>